<comment type="caution">
    <text evidence="1">The sequence shown here is derived from an EMBL/GenBank/DDBJ whole genome shotgun (WGS) entry which is preliminary data.</text>
</comment>
<dbReference type="AlphaFoldDB" id="A0A2P5AEG5"/>
<gene>
    <name evidence="1" type="ORF">PanWU01x14_340290</name>
</gene>
<dbReference type="Proteomes" id="UP000237105">
    <property type="component" value="Unassembled WGS sequence"/>
</dbReference>
<protein>
    <submittedName>
        <fullName evidence="1">Uncharacterized protein</fullName>
    </submittedName>
</protein>
<dbReference type="OrthoDB" id="564646at2759"/>
<reference evidence="2" key="1">
    <citation type="submission" date="2016-06" db="EMBL/GenBank/DDBJ databases">
        <title>Parallel loss of symbiosis genes in relatives of nitrogen-fixing non-legume Parasponia.</title>
        <authorList>
            <person name="Van Velzen R."/>
            <person name="Holmer R."/>
            <person name="Bu F."/>
            <person name="Rutten L."/>
            <person name="Van Zeijl A."/>
            <person name="Liu W."/>
            <person name="Santuari L."/>
            <person name="Cao Q."/>
            <person name="Sharma T."/>
            <person name="Shen D."/>
            <person name="Roswanjaya Y."/>
            <person name="Wardhani T."/>
            <person name="Kalhor M.S."/>
            <person name="Jansen J."/>
            <person name="Van den Hoogen J."/>
            <person name="Gungor B."/>
            <person name="Hartog M."/>
            <person name="Hontelez J."/>
            <person name="Verver J."/>
            <person name="Yang W.-C."/>
            <person name="Schijlen E."/>
            <person name="Repin R."/>
            <person name="Schilthuizen M."/>
            <person name="Schranz E."/>
            <person name="Heidstra R."/>
            <person name="Miyata K."/>
            <person name="Fedorova E."/>
            <person name="Kohlen W."/>
            <person name="Bisseling T."/>
            <person name="Smit S."/>
            <person name="Geurts R."/>
        </authorList>
    </citation>
    <scope>NUCLEOTIDE SEQUENCE [LARGE SCALE GENOMIC DNA]</scope>
    <source>
        <strain evidence="2">cv. WU1-14</strain>
    </source>
</reference>
<evidence type="ECO:0000313" key="1">
    <source>
        <dbReference type="EMBL" id="PON34932.1"/>
    </source>
</evidence>
<proteinExistence type="predicted"/>
<name>A0A2P5AEG5_PARAD</name>
<dbReference type="EMBL" id="JXTB01000636">
    <property type="protein sequence ID" value="PON34932.1"/>
    <property type="molecule type" value="Genomic_DNA"/>
</dbReference>
<sequence>MFQPTCQRKQFFPCNLQREDVRDAFISVGAASLAELPTGSVVGRSHEQNYFKHSVMDICRLSLMTMNFSGWFLLEQHVHDRMHGMNFIDEMLPALPQGADRIACRSDDDKIVGF</sequence>
<keyword evidence="2" id="KW-1185">Reference proteome</keyword>
<accession>A0A2P5AEG5</accession>
<evidence type="ECO:0000313" key="2">
    <source>
        <dbReference type="Proteomes" id="UP000237105"/>
    </source>
</evidence>
<organism evidence="1 2">
    <name type="scientific">Parasponia andersonii</name>
    <name type="common">Sponia andersonii</name>
    <dbReference type="NCBI Taxonomy" id="3476"/>
    <lineage>
        <taxon>Eukaryota</taxon>
        <taxon>Viridiplantae</taxon>
        <taxon>Streptophyta</taxon>
        <taxon>Embryophyta</taxon>
        <taxon>Tracheophyta</taxon>
        <taxon>Spermatophyta</taxon>
        <taxon>Magnoliopsida</taxon>
        <taxon>eudicotyledons</taxon>
        <taxon>Gunneridae</taxon>
        <taxon>Pentapetalae</taxon>
        <taxon>rosids</taxon>
        <taxon>fabids</taxon>
        <taxon>Rosales</taxon>
        <taxon>Cannabaceae</taxon>
        <taxon>Parasponia</taxon>
    </lineage>
</organism>
<dbReference type="STRING" id="3476.A0A2P5AEG5"/>
<dbReference type="SUPFAM" id="SSF53850">
    <property type="entry name" value="Periplasmic binding protein-like II"/>
    <property type="match status" value="1"/>
</dbReference>